<proteinExistence type="predicted"/>
<evidence type="ECO:0000313" key="2">
    <source>
        <dbReference type="EMBL" id="KAL0188862.1"/>
    </source>
</evidence>
<name>A0ABD0QSR0_CIRMR</name>
<gene>
    <name evidence="2" type="ORF">M9458_015961</name>
</gene>
<keyword evidence="3" id="KW-1185">Reference proteome</keyword>
<dbReference type="PANTHER" id="PTHR13384">
    <property type="entry name" value="G PATCH DOMAIN-CONTAINING PROTEIN 1"/>
    <property type="match status" value="1"/>
</dbReference>
<comment type="caution">
    <text evidence="2">The sequence shown here is derived from an EMBL/GenBank/DDBJ whole genome shotgun (WGS) entry which is preliminary data.</text>
</comment>
<dbReference type="Pfam" id="PF26093">
    <property type="entry name" value="HTH_TGH"/>
    <property type="match status" value="1"/>
</dbReference>
<sequence length="171" mass="19304">MLDSKDRERLNEIRKAAEERKKSVGNLSSAEDRAAVVASAKAAALQAMSSRFQSTASQPDSHTLIKSQASSEMQMALNACKTFKPFAKNPQKQSRYDLYISKLKQGDKGELDHLCLVLDSSMTEWERGREREEFVRAALLYKPSNSSLSSRFTRGKHEDDTDSVEVRRDQE</sequence>
<accession>A0ABD0QSR0</accession>
<dbReference type="AlphaFoldDB" id="A0ABD0QSR0"/>
<reference evidence="2 3" key="1">
    <citation type="submission" date="2024-05" db="EMBL/GenBank/DDBJ databases">
        <title>Genome sequencing and assembly of Indian major carp, Cirrhinus mrigala (Hamilton, 1822).</title>
        <authorList>
            <person name="Mohindra V."/>
            <person name="Chowdhury L.M."/>
            <person name="Lal K."/>
            <person name="Jena J.K."/>
        </authorList>
    </citation>
    <scope>NUCLEOTIDE SEQUENCE [LARGE SCALE GENOMIC DNA]</scope>
    <source>
        <strain evidence="2">CM1030</strain>
        <tissue evidence="2">Blood</tissue>
    </source>
</reference>
<feature type="region of interest" description="Disordered" evidence="1">
    <location>
        <begin position="146"/>
        <end position="171"/>
    </location>
</feature>
<protein>
    <submittedName>
        <fullName evidence="2">Uncharacterized protein</fullName>
    </submittedName>
</protein>
<dbReference type="PANTHER" id="PTHR13384:SF19">
    <property type="entry name" value="G PATCH DOMAIN-CONTAINING PROTEIN 1"/>
    <property type="match status" value="1"/>
</dbReference>
<feature type="non-terminal residue" evidence="2">
    <location>
        <position position="171"/>
    </location>
</feature>
<evidence type="ECO:0000313" key="3">
    <source>
        <dbReference type="Proteomes" id="UP001529510"/>
    </source>
</evidence>
<organism evidence="2 3">
    <name type="scientific">Cirrhinus mrigala</name>
    <name type="common">Mrigala</name>
    <dbReference type="NCBI Taxonomy" id="683832"/>
    <lineage>
        <taxon>Eukaryota</taxon>
        <taxon>Metazoa</taxon>
        <taxon>Chordata</taxon>
        <taxon>Craniata</taxon>
        <taxon>Vertebrata</taxon>
        <taxon>Euteleostomi</taxon>
        <taxon>Actinopterygii</taxon>
        <taxon>Neopterygii</taxon>
        <taxon>Teleostei</taxon>
        <taxon>Ostariophysi</taxon>
        <taxon>Cypriniformes</taxon>
        <taxon>Cyprinidae</taxon>
        <taxon>Labeoninae</taxon>
        <taxon>Labeonini</taxon>
        <taxon>Cirrhinus</taxon>
    </lineage>
</organism>
<evidence type="ECO:0000256" key="1">
    <source>
        <dbReference type="SAM" id="MobiDB-lite"/>
    </source>
</evidence>
<dbReference type="Proteomes" id="UP001529510">
    <property type="component" value="Unassembled WGS sequence"/>
</dbReference>
<feature type="compositionally biased region" description="Basic and acidic residues" evidence="1">
    <location>
        <begin position="155"/>
        <end position="171"/>
    </location>
</feature>
<dbReference type="EMBL" id="JAMKFB020000007">
    <property type="protein sequence ID" value="KAL0188862.1"/>
    <property type="molecule type" value="Genomic_DNA"/>
</dbReference>